<dbReference type="EMBL" id="JAPQKS010000007">
    <property type="protein sequence ID" value="KAJ5219869.1"/>
    <property type="molecule type" value="Genomic_DNA"/>
</dbReference>
<evidence type="ECO:0000313" key="3">
    <source>
        <dbReference type="Proteomes" id="UP001150941"/>
    </source>
</evidence>
<dbReference type="PANTHER" id="PTHR28038">
    <property type="entry name" value="ADL329WP"/>
    <property type="match status" value="1"/>
</dbReference>
<evidence type="ECO:0000313" key="2">
    <source>
        <dbReference type="EMBL" id="KAJ5219869.1"/>
    </source>
</evidence>
<dbReference type="AlphaFoldDB" id="A0A9W9NH39"/>
<feature type="transmembrane region" description="Helical" evidence="1">
    <location>
        <begin position="72"/>
        <end position="88"/>
    </location>
</feature>
<reference evidence="2" key="2">
    <citation type="journal article" date="2023" name="IMA Fungus">
        <title>Comparative genomic study of the Penicillium genus elucidates a diverse pangenome and 15 lateral gene transfer events.</title>
        <authorList>
            <person name="Petersen C."/>
            <person name="Sorensen T."/>
            <person name="Nielsen M.R."/>
            <person name="Sondergaard T.E."/>
            <person name="Sorensen J.L."/>
            <person name="Fitzpatrick D.A."/>
            <person name="Frisvad J.C."/>
            <person name="Nielsen K.L."/>
        </authorList>
    </citation>
    <scope>NUCLEOTIDE SEQUENCE</scope>
    <source>
        <strain evidence="2">IBT 19713</strain>
    </source>
</reference>
<gene>
    <name evidence="2" type="ORF">N7468_009073</name>
</gene>
<accession>A0A9W9NH39</accession>
<name>A0A9W9NH39_9EURO</name>
<dbReference type="GeneID" id="83205672"/>
<protein>
    <submittedName>
        <fullName evidence="2">Uncharacterized protein</fullName>
    </submittedName>
</protein>
<dbReference type="Proteomes" id="UP001150941">
    <property type="component" value="Unassembled WGS sequence"/>
</dbReference>
<keyword evidence="1" id="KW-1133">Transmembrane helix</keyword>
<comment type="caution">
    <text evidence="2">The sequence shown here is derived from an EMBL/GenBank/DDBJ whole genome shotgun (WGS) entry which is preliminary data.</text>
</comment>
<keyword evidence="1" id="KW-0812">Transmembrane</keyword>
<dbReference type="OrthoDB" id="284718at2759"/>
<proteinExistence type="predicted"/>
<keyword evidence="1" id="KW-0472">Membrane</keyword>
<feature type="transmembrane region" description="Helical" evidence="1">
    <location>
        <begin position="100"/>
        <end position="118"/>
    </location>
</feature>
<sequence length="135" mass="15033">MASNKDMRRADLVIPYIEPPKSASDGDMSSTRFSSPPVVFRFKQNHCGTLCHSISMTDTTNKSRQMFTRNRMIGWVSFVFSLQSWLAESPEQKKNAATPAYMSVFMSLMALLVTYFPLFMPPQAKAAPGANVPSA</sequence>
<organism evidence="2 3">
    <name type="scientific">Penicillium chermesinum</name>
    <dbReference type="NCBI Taxonomy" id="63820"/>
    <lineage>
        <taxon>Eukaryota</taxon>
        <taxon>Fungi</taxon>
        <taxon>Dikarya</taxon>
        <taxon>Ascomycota</taxon>
        <taxon>Pezizomycotina</taxon>
        <taxon>Eurotiomycetes</taxon>
        <taxon>Eurotiomycetidae</taxon>
        <taxon>Eurotiales</taxon>
        <taxon>Aspergillaceae</taxon>
        <taxon>Penicillium</taxon>
    </lineage>
</organism>
<dbReference type="PANTHER" id="PTHR28038:SF1">
    <property type="entry name" value="ADL329WP"/>
    <property type="match status" value="1"/>
</dbReference>
<evidence type="ECO:0000256" key="1">
    <source>
        <dbReference type="SAM" id="Phobius"/>
    </source>
</evidence>
<dbReference type="RefSeq" id="XP_058326699.1">
    <property type="nucleotide sequence ID" value="XM_058478369.1"/>
</dbReference>
<keyword evidence="3" id="KW-1185">Reference proteome</keyword>
<reference evidence="2" key="1">
    <citation type="submission" date="2022-11" db="EMBL/GenBank/DDBJ databases">
        <authorList>
            <person name="Petersen C."/>
        </authorList>
    </citation>
    <scope>NUCLEOTIDE SEQUENCE</scope>
    <source>
        <strain evidence="2">IBT 19713</strain>
    </source>
</reference>